<evidence type="ECO:0000313" key="3">
    <source>
        <dbReference type="EMBL" id="KZP19040.1"/>
    </source>
</evidence>
<keyword evidence="4" id="KW-1185">Reference proteome</keyword>
<dbReference type="SUPFAM" id="SSF56801">
    <property type="entry name" value="Acetyl-CoA synthetase-like"/>
    <property type="match status" value="1"/>
</dbReference>
<dbReference type="PANTHER" id="PTHR43439">
    <property type="entry name" value="PHENYLACETATE-COENZYME A LIGASE"/>
    <property type="match status" value="1"/>
</dbReference>
<dbReference type="InterPro" id="IPR042099">
    <property type="entry name" value="ANL_N_sf"/>
</dbReference>
<dbReference type="InterPro" id="IPR051414">
    <property type="entry name" value="Adenylate-forming_Reductase"/>
</dbReference>
<protein>
    <submittedName>
        <fullName evidence="3">Acetyl-CoA synthetase-like protein</fullName>
    </submittedName>
</protein>
<accession>A0A166HN32</accession>
<evidence type="ECO:0000313" key="4">
    <source>
        <dbReference type="Proteomes" id="UP000076532"/>
    </source>
</evidence>
<dbReference type="AlphaFoldDB" id="A0A166HN32"/>
<dbReference type="STRING" id="436010.A0A166HN32"/>
<proteinExistence type="predicted"/>
<dbReference type="Gene3D" id="3.40.50.12780">
    <property type="entry name" value="N-terminal domain of ligase-like"/>
    <property type="match status" value="1"/>
</dbReference>
<organism evidence="3 4">
    <name type="scientific">Athelia psychrophila</name>
    <dbReference type="NCBI Taxonomy" id="1759441"/>
    <lineage>
        <taxon>Eukaryota</taxon>
        <taxon>Fungi</taxon>
        <taxon>Dikarya</taxon>
        <taxon>Basidiomycota</taxon>
        <taxon>Agaricomycotina</taxon>
        <taxon>Agaricomycetes</taxon>
        <taxon>Agaricomycetidae</taxon>
        <taxon>Atheliales</taxon>
        <taxon>Atheliaceae</taxon>
        <taxon>Athelia</taxon>
    </lineage>
</organism>
<keyword evidence="2" id="KW-0597">Phosphoprotein</keyword>
<gene>
    <name evidence="3" type="ORF">FIBSPDRAFT_828618</name>
</gene>
<reference evidence="3 4" key="1">
    <citation type="journal article" date="2016" name="Mol. Biol. Evol.">
        <title>Comparative Genomics of Early-Diverging Mushroom-Forming Fungi Provides Insights into the Origins of Lignocellulose Decay Capabilities.</title>
        <authorList>
            <person name="Nagy L.G."/>
            <person name="Riley R."/>
            <person name="Tritt A."/>
            <person name="Adam C."/>
            <person name="Daum C."/>
            <person name="Floudas D."/>
            <person name="Sun H."/>
            <person name="Yadav J.S."/>
            <person name="Pangilinan J."/>
            <person name="Larsson K.H."/>
            <person name="Matsuura K."/>
            <person name="Barry K."/>
            <person name="Labutti K."/>
            <person name="Kuo R."/>
            <person name="Ohm R.A."/>
            <person name="Bhattacharya S.S."/>
            <person name="Shirouzu T."/>
            <person name="Yoshinaga Y."/>
            <person name="Martin F.M."/>
            <person name="Grigoriev I.V."/>
            <person name="Hibbett D.S."/>
        </authorList>
    </citation>
    <scope>NUCLEOTIDE SEQUENCE [LARGE SCALE GENOMIC DNA]</scope>
    <source>
        <strain evidence="3 4">CBS 109695</strain>
    </source>
</reference>
<name>A0A166HN32_9AGAM</name>
<dbReference type="EMBL" id="KV417567">
    <property type="protein sequence ID" value="KZP19040.1"/>
    <property type="molecule type" value="Genomic_DNA"/>
</dbReference>
<dbReference type="OrthoDB" id="429813at2759"/>
<sequence length="564" mass="63016">MSELSYSNFRALAARVASTPDAPVFKLPDLLKPGNWVDVPYSRFQADIHHMAKFWNSRLTFQGIAMGSVIGVWIRGFTYPDVITIFALSRAGFIPQTVPFVIPNATLVLSLLAKTNAQAIVHAADKTEAILETGTKLYHFEEVNFAHVMEDTVAHIPLPVLPEATPETILYIEHSSGSISGIPKVVPIMNKWMATIERKSGKAFRSQVLPGQTVVRVSQCRRCAMLIICVVFQYIMTIGGCVVQPSSYEFTPIELVEMIENAGVNRILQFTMTIKEYFEFAKSGVPEPRLLGALQGLRQLTYAGMAMPREWEDWAFAQNIPFTTNFGSTEAGQMMTSSIGDRRLEVLDEIKYEFAPADITSVGGQKYTRLLEFRILPGSPDLPHPSLCNADGGWRSGDLFEEMAPGKYLFRGRDDDWIKSFWAEKIDAKTIEENVYATCPDLVGKCTVIGEARPFPALFIEGKDAEELDTEALRAKVLERISEFQRNLYLHERITNVNMIKVVPANSLPRSRKGAVRRRAVEEQYKEEIEAMYALVNVDDVFAGVAQAAPSDKPAADTNIRSRL</sequence>
<evidence type="ECO:0000256" key="2">
    <source>
        <dbReference type="ARBA" id="ARBA00022553"/>
    </source>
</evidence>
<dbReference type="Proteomes" id="UP000076532">
    <property type="component" value="Unassembled WGS sequence"/>
</dbReference>
<keyword evidence="1" id="KW-0596">Phosphopantetheine</keyword>
<dbReference type="PANTHER" id="PTHR43439:SF2">
    <property type="entry name" value="ENZYME, PUTATIVE (JCVI)-RELATED"/>
    <property type="match status" value="1"/>
</dbReference>
<dbReference type="Pfam" id="PF23562">
    <property type="entry name" value="AMP-binding_C_3"/>
    <property type="match status" value="1"/>
</dbReference>
<evidence type="ECO:0000256" key="1">
    <source>
        <dbReference type="ARBA" id="ARBA00022450"/>
    </source>
</evidence>